<reference evidence="2" key="2">
    <citation type="submission" date="2022-01" db="EMBL/GenBank/DDBJ databases">
        <authorList>
            <person name="Yamashiro T."/>
            <person name="Shiraishi A."/>
            <person name="Satake H."/>
            <person name="Nakayama K."/>
        </authorList>
    </citation>
    <scope>NUCLEOTIDE SEQUENCE</scope>
</reference>
<evidence type="ECO:0000313" key="2">
    <source>
        <dbReference type="EMBL" id="GJS88188.1"/>
    </source>
</evidence>
<dbReference type="EMBL" id="BQNB010011255">
    <property type="protein sequence ID" value="GJS88188.1"/>
    <property type="molecule type" value="Genomic_DNA"/>
</dbReference>
<evidence type="ECO:0000256" key="1">
    <source>
        <dbReference type="SAM" id="MobiDB-lite"/>
    </source>
</evidence>
<reference evidence="2" key="1">
    <citation type="journal article" date="2022" name="Int. J. Mol. Sci.">
        <title>Draft Genome of Tanacetum Coccineum: Genomic Comparison of Closely Related Tanacetum-Family Plants.</title>
        <authorList>
            <person name="Yamashiro T."/>
            <person name="Shiraishi A."/>
            <person name="Nakayama K."/>
            <person name="Satake H."/>
        </authorList>
    </citation>
    <scope>NUCLEOTIDE SEQUENCE</scope>
</reference>
<gene>
    <name evidence="2" type="ORF">Tco_0770824</name>
</gene>
<proteinExistence type="predicted"/>
<comment type="caution">
    <text evidence="2">The sequence shown here is derived from an EMBL/GenBank/DDBJ whole genome shotgun (WGS) entry which is preliminary data.</text>
</comment>
<accession>A0ABQ4ZH13</accession>
<dbReference type="Proteomes" id="UP001151760">
    <property type="component" value="Unassembled WGS sequence"/>
</dbReference>
<organism evidence="2 3">
    <name type="scientific">Tanacetum coccineum</name>
    <dbReference type="NCBI Taxonomy" id="301880"/>
    <lineage>
        <taxon>Eukaryota</taxon>
        <taxon>Viridiplantae</taxon>
        <taxon>Streptophyta</taxon>
        <taxon>Embryophyta</taxon>
        <taxon>Tracheophyta</taxon>
        <taxon>Spermatophyta</taxon>
        <taxon>Magnoliopsida</taxon>
        <taxon>eudicotyledons</taxon>
        <taxon>Gunneridae</taxon>
        <taxon>Pentapetalae</taxon>
        <taxon>asterids</taxon>
        <taxon>campanulids</taxon>
        <taxon>Asterales</taxon>
        <taxon>Asteraceae</taxon>
        <taxon>Asteroideae</taxon>
        <taxon>Anthemideae</taxon>
        <taxon>Anthemidinae</taxon>
        <taxon>Tanacetum</taxon>
    </lineage>
</organism>
<feature type="compositionally biased region" description="Polar residues" evidence="1">
    <location>
        <begin position="51"/>
        <end position="71"/>
    </location>
</feature>
<feature type="region of interest" description="Disordered" evidence="1">
    <location>
        <begin position="1"/>
        <end position="77"/>
    </location>
</feature>
<keyword evidence="3" id="KW-1185">Reference proteome</keyword>
<name>A0ABQ4ZH13_9ASTR</name>
<protein>
    <submittedName>
        <fullName evidence="2">Uncharacterized protein</fullName>
    </submittedName>
</protein>
<sequence>MSSPHKPLPKPSRVAKMSVRPVRRKKLNYCNRSNEVDVNLPKPMPKPQSPLKESSQENPPTTLSNHDSLQPHSFPFGDSCDTNVGQAFIPPQSVNQTQLTQPLFPHLLINLHVASVLHAQTPPSPYGDNQTQPPLPPSPTREMLINDINQLQDLSNLLAMHLSQRNTPSLPYSLNLAHTLNLNQVEHHVGYCPNKNINVVNKKKRLLQLLQHALNDDKPDAYYYEMEVDEQKQWKLESEREARLDAARKQREEHWKELESI</sequence>
<evidence type="ECO:0000313" key="3">
    <source>
        <dbReference type="Proteomes" id="UP001151760"/>
    </source>
</evidence>